<dbReference type="AlphaFoldDB" id="A0A0F9SF97"/>
<accession>A0A0F9SF97</accession>
<gene>
    <name evidence="1" type="ORF">LCGC14_0478430</name>
</gene>
<evidence type="ECO:0000313" key="1">
    <source>
        <dbReference type="EMBL" id="KKN65704.1"/>
    </source>
</evidence>
<organism evidence="1">
    <name type="scientific">marine sediment metagenome</name>
    <dbReference type="NCBI Taxonomy" id="412755"/>
    <lineage>
        <taxon>unclassified sequences</taxon>
        <taxon>metagenomes</taxon>
        <taxon>ecological metagenomes</taxon>
    </lineage>
</organism>
<sequence length="58" mass="6699">MWFKRDWQLIDKTILPSGFEQLKGGSFKNATIKFFQKTLVLTFKCSLTGKVKTTVVRS</sequence>
<proteinExistence type="predicted"/>
<protein>
    <submittedName>
        <fullName evidence="1">Uncharacterized protein</fullName>
    </submittedName>
</protein>
<comment type="caution">
    <text evidence="1">The sequence shown here is derived from an EMBL/GenBank/DDBJ whole genome shotgun (WGS) entry which is preliminary data.</text>
</comment>
<name>A0A0F9SF97_9ZZZZ</name>
<reference evidence="1" key="1">
    <citation type="journal article" date="2015" name="Nature">
        <title>Complex archaea that bridge the gap between prokaryotes and eukaryotes.</title>
        <authorList>
            <person name="Spang A."/>
            <person name="Saw J.H."/>
            <person name="Jorgensen S.L."/>
            <person name="Zaremba-Niedzwiedzka K."/>
            <person name="Martijn J."/>
            <person name="Lind A.E."/>
            <person name="van Eijk R."/>
            <person name="Schleper C."/>
            <person name="Guy L."/>
            <person name="Ettema T.J."/>
        </authorList>
    </citation>
    <scope>NUCLEOTIDE SEQUENCE</scope>
</reference>
<dbReference type="EMBL" id="LAZR01000517">
    <property type="protein sequence ID" value="KKN65704.1"/>
    <property type="molecule type" value="Genomic_DNA"/>
</dbReference>